<dbReference type="RefSeq" id="WP_406792333.1">
    <property type="nucleotide sequence ID" value="NZ_JBJHZX010000016.1"/>
</dbReference>
<sequence length="79" mass="8696">MKISGKFIILLSKHSKAVEKIITQTGLSSGDIFDIIKATVSEIGKDKKASTTQYHSNNPSVACQGHYIFVNILYLLEVL</sequence>
<evidence type="ECO:0000313" key="2">
    <source>
        <dbReference type="Proteomes" id="UP001623660"/>
    </source>
</evidence>
<reference evidence="1 2" key="1">
    <citation type="submission" date="2024-11" db="EMBL/GenBank/DDBJ databases">
        <authorList>
            <person name="Heng Y.C."/>
            <person name="Lim A.C.H."/>
            <person name="Lee J.K.Y."/>
            <person name="Kittelmann S."/>
        </authorList>
    </citation>
    <scope>NUCLEOTIDE SEQUENCE [LARGE SCALE GENOMIC DNA]</scope>
    <source>
        <strain evidence="1 2">WILCCON 0269</strain>
    </source>
</reference>
<comment type="caution">
    <text evidence="1">The sequence shown here is derived from an EMBL/GenBank/DDBJ whole genome shotgun (WGS) entry which is preliminary data.</text>
</comment>
<protein>
    <submittedName>
        <fullName evidence="1">Uncharacterized protein</fullName>
    </submittedName>
</protein>
<keyword evidence="2" id="KW-1185">Reference proteome</keyword>
<name>A0ABW8SJL4_9CLOT</name>
<evidence type="ECO:0000313" key="1">
    <source>
        <dbReference type="EMBL" id="MFL0196222.1"/>
    </source>
</evidence>
<dbReference type="EMBL" id="JBJHZX010000016">
    <property type="protein sequence ID" value="MFL0196222.1"/>
    <property type="molecule type" value="Genomic_DNA"/>
</dbReference>
<gene>
    <name evidence="1" type="ORF">ACJDU8_11705</name>
</gene>
<dbReference type="Proteomes" id="UP001623660">
    <property type="component" value="Unassembled WGS sequence"/>
</dbReference>
<proteinExistence type="predicted"/>
<organism evidence="1 2">
    <name type="scientific">Candidatus Clostridium eludens</name>
    <dbReference type="NCBI Taxonomy" id="3381663"/>
    <lineage>
        <taxon>Bacteria</taxon>
        <taxon>Bacillati</taxon>
        <taxon>Bacillota</taxon>
        <taxon>Clostridia</taxon>
        <taxon>Eubacteriales</taxon>
        <taxon>Clostridiaceae</taxon>
        <taxon>Clostridium</taxon>
    </lineage>
</organism>
<accession>A0ABW8SJL4</accession>